<keyword evidence="6" id="KW-1185">Reference proteome</keyword>
<dbReference type="CDD" id="cd04673">
    <property type="entry name" value="NUDIX_ADPRase"/>
    <property type="match status" value="1"/>
</dbReference>
<dbReference type="PANTHER" id="PTHR43736">
    <property type="entry name" value="ADP-RIBOSE PYROPHOSPHATASE"/>
    <property type="match status" value="1"/>
</dbReference>
<evidence type="ECO:0000256" key="1">
    <source>
        <dbReference type="ARBA" id="ARBA00001946"/>
    </source>
</evidence>
<dbReference type="PROSITE" id="PS51462">
    <property type="entry name" value="NUDIX"/>
    <property type="match status" value="1"/>
</dbReference>
<accession>A0A1R3WVX2</accession>
<reference evidence="5 6" key="1">
    <citation type="submission" date="2017-01" db="EMBL/GenBank/DDBJ databases">
        <authorList>
            <person name="Mah S.A."/>
            <person name="Swanson W.J."/>
            <person name="Moy G.W."/>
            <person name="Vacquier V.D."/>
        </authorList>
    </citation>
    <scope>NUCLEOTIDE SEQUENCE [LARGE SCALE GENOMIC DNA]</scope>
    <source>
        <strain evidence="5 6">DSM 21219</strain>
    </source>
</reference>
<dbReference type="PANTHER" id="PTHR43736:SF1">
    <property type="entry name" value="DIHYDRONEOPTERIN TRIPHOSPHATE DIPHOSPHATASE"/>
    <property type="match status" value="1"/>
</dbReference>
<organism evidence="5 6">
    <name type="scientific">Pontibaca methylaminivorans</name>
    <dbReference type="NCBI Taxonomy" id="515897"/>
    <lineage>
        <taxon>Bacteria</taxon>
        <taxon>Pseudomonadati</taxon>
        <taxon>Pseudomonadota</taxon>
        <taxon>Alphaproteobacteria</taxon>
        <taxon>Rhodobacterales</taxon>
        <taxon>Roseobacteraceae</taxon>
        <taxon>Pontibaca</taxon>
    </lineage>
</organism>
<evidence type="ECO:0000313" key="5">
    <source>
        <dbReference type="EMBL" id="SIT81561.1"/>
    </source>
</evidence>
<dbReference type="InterPro" id="IPR015797">
    <property type="entry name" value="NUDIX_hydrolase-like_dom_sf"/>
</dbReference>
<dbReference type="OrthoDB" id="9761969at2"/>
<dbReference type="RefSeq" id="WP_076649140.1">
    <property type="nucleotide sequence ID" value="NZ_FTPS01000001.1"/>
</dbReference>
<name>A0A1R3WVX2_9RHOB</name>
<dbReference type="AlphaFoldDB" id="A0A1R3WVX2"/>
<evidence type="ECO:0000256" key="2">
    <source>
        <dbReference type="ARBA" id="ARBA00022801"/>
    </source>
</evidence>
<dbReference type="PROSITE" id="PS00893">
    <property type="entry name" value="NUDIX_BOX"/>
    <property type="match status" value="1"/>
</dbReference>
<dbReference type="SUPFAM" id="SSF55811">
    <property type="entry name" value="Nudix"/>
    <property type="match status" value="1"/>
</dbReference>
<evidence type="ECO:0000256" key="3">
    <source>
        <dbReference type="RuleBase" id="RU003476"/>
    </source>
</evidence>
<dbReference type="Proteomes" id="UP000192455">
    <property type="component" value="Unassembled WGS sequence"/>
</dbReference>
<evidence type="ECO:0000313" key="6">
    <source>
        <dbReference type="Proteomes" id="UP000192455"/>
    </source>
</evidence>
<sequence>MTPALPMPRLAALAVVVRGRRVLLVRRRNPPDAGRWGFPGGHVEPGETALAAAVRELREETGLRGEAVEYLTNIDVIHRDPGGTLTAHYLLAAVLCRCEAGEPVAADDALDAAFVTPGDLRAGALPASDRVEELAMLALARIDQLSRPASRDTAAP</sequence>
<dbReference type="EMBL" id="FTPS01000001">
    <property type="protein sequence ID" value="SIT81561.1"/>
    <property type="molecule type" value="Genomic_DNA"/>
</dbReference>
<keyword evidence="2 3" id="KW-0378">Hydrolase</keyword>
<dbReference type="GO" id="GO:0016787">
    <property type="term" value="F:hydrolase activity"/>
    <property type="evidence" value="ECO:0007669"/>
    <property type="project" value="UniProtKB-KW"/>
</dbReference>
<dbReference type="Pfam" id="PF00293">
    <property type="entry name" value="NUDIX"/>
    <property type="match status" value="1"/>
</dbReference>
<gene>
    <name evidence="5" type="ORF">SAMN05421849_1501</name>
</gene>
<dbReference type="InterPro" id="IPR020476">
    <property type="entry name" value="Nudix_hydrolase"/>
</dbReference>
<dbReference type="InterPro" id="IPR000086">
    <property type="entry name" value="NUDIX_hydrolase_dom"/>
</dbReference>
<proteinExistence type="inferred from homology"/>
<dbReference type="InterPro" id="IPR020084">
    <property type="entry name" value="NUDIX_hydrolase_CS"/>
</dbReference>
<feature type="domain" description="Nudix hydrolase" evidence="4">
    <location>
        <begin position="7"/>
        <end position="138"/>
    </location>
</feature>
<comment type="similarity">
    <text evidence="3">Belongs to the Nudix hydrolase family.</text>
</comment>
<protein>
    <submittedName>
        <fullName evidence="5">ADP-ribose pyrophosphatase YjhB, NUDIX family</fullName>
    </submittedName>
</protein>
<comment type="cofactor">
    <cofactor evidence="1">
        <name>Mg(2+)</name>
        <dbReference type="ChEBI" id="CHEBI:18420"/>
    </cofactor>
</comment>
<evidence type="ECO:0000259" key="4">
    <source>
        <dbReference type="PROSITE" id="PS51462"/>
    </source>
</evidence>
<dbReference type="Gene3D" id="3.90.79.10">
    <property type="entry name" value="Nucleoside Triphosphate Pyrophosphohydrolase"/>
    <property type="match status" value="1"/>
</dbReference>
<dbReference type="PRINTS" id="PR00502">
    <property type="entry name" value="NUDIXFAMILY"/>
</dbReference>
<dbReference type="STRING" id="515897.SAMN05421849_1501"/>